<feature type="domain" description="SH3" evidence="8">
    <location>
        <begin position="719"/>
        <end position="778"/>
    </location>
</feature>
<dbReference type="Pfam" id="PF00611">
    <property type="entry name" value="FCH"/>
    <property type="match status" value="1"/>
</dbReference>
<dbReference type="InterPro" id="IPR036028">
    <property type="entry name" value="SH3-like_dom_sf"/>
</dbReference>
<keyword evidence="3 5" id="KW-0175">Coiled coil</keyword>
<dbReference type="CDD" id="cd07656">
    <property type="entry name" value="F-BAR_srGAP"/>
    <property type="match status" value="1"/>
</dbReference>
<dbReference type="Pfam" id="PF00620">
    <property type="entry name" value="RhoGAP"/>
    <property type="match status" value="1"/>
</dbReference>
<evidence type="ECO:0000256" key="5">
    <source>
        <dbReference type="PROSITE-ProRule" id="PRU01077"/>
    </source>
</evidence>
<feature type="region of interest" description="Disordered" evidence="7">
    <location>
        <begin position="456"/>
        <end position="481"/>
    </location>
</feature>
<feature type="compositionally biased region" description="Polar residues" evidence="7">
    <location>
        <begin position="1132"/>
        <end position="1145"/>
    </location>
</feature>
<evidence type="ECO:0000313" key="11">
    <source>
        <dbReference type="EMBL" id="VDI01729.1"/>
    </source>
</evidence>
<dbReference type="SUPFAM" id="SSF103657">
    <property type="entry name" value="BAR/IMD domain-like"/>
    <property type="match status" value="1"/>
</dbReference>
<dbReference type="PANTHER" id="PTHR14166">
    <property type="entry name" value="SLIT-ROBO RHO GTPASE ACTIVATING PROTEIN"/>
    <property type="match status" value="1"/>
</dbReference>
<dbReference type="EMBL" id="UYJE01001391">
    <property type="protein sequence ID" value="VDI01729.1"/>
    <property type="molecule type" value="Genomic_DNA"/>
</dbReference>
<keyword evidence="1 4" id="KW-0728">SH3 domain</keyword>
<feature type="compositionally biased region" description="Pro residues" evidence="7">
    <location>
        <begin position="1099"/>
        <end position="1114"/>
    </location>
</feature>
<dbReference type="FunFam" id="1.10.555.10:FF:000026">
    <property type="entry name" value="Rho GTPase activating protein 4"/>
    <property type="match status" value="1"/>
</dbReference>
<feature type="compositionally biased region" description="Low complexity" evidence="7">
    <location>
        <begin position="823"/>
        <end position="861"/>
    </location>
</feature>
<feature type="compositionally biased region" description="Low complexity" evidence="7">
    <location>
        <begin position="1083"/>
        <end position="1098"/>
    </location>
</feature>
<evidence type="ECO:0000256" key="7">
    <source>
        <dbReference type="SAM" id="MobiDB-lite"/>
    </source>
</evidence>
<comment type="caution">
    <text evidence="11">The sequence shown here is derived from an EMBL/GenBank/DDBJ whole genome shotgun (WGS) entry which is preliminary data.</text>
</comment>
<evidence type="ECO:0000256" key="3">
    <source>
        <dbReference type="ARBA" id="ARBA00023054"/>
    </source>
</evidence>
<feature type="compositionally biased region" description="Basic and acidic residues" evidence="7">
    <location>
        <begin position="801"/>
        <end position="810"/>
    </location>
</feature>
<reference evidence="11" key="1">
    <citation type="submission" date="2018-11" db="EMBL/GenBank/DDBJ databases">
        <authorList>
            <person name="Alioto T."/>
            <person name="Alioto T."/>
        </authorList>
    </citation>
    <scope>NUCLEOTIDE SEQUENCE</scope>
</reference>
<name>A0A8B6C944_MYTGA</name>
<evidence type="ECO:0000256" key="6">
    <source>
        <dbReference type="SAM" id="Coils"/>
    </source>
</evidence>
<dbReference type="PROSITE" id="PS50238">
    <property type="entry name" value="RHOGAP"/>
    <property type="match status" value="1"/>
</dbReference>
<feature type="compositionally biased region" description="Polar residues" evidence="7">
    <location>
        <begin position="987"/>
        <end position="998"/>
    </location>
</feature>
<dbReference type="GO" id="GO:0005096">
    <property type="term" value="F:GTPase activator activity"/>
    <property type="evidence" value="ECO:0007669"/>
    <property type="project" value="UniProtKB-KW"/>
</dbReference>
<feature type="compositionally biased region" description="Polar residues" evidence="7">
    <location>
        <begin position="811"/>
        <end position="822"/>
    </location>
</feature>
<gene>
    <name evidence="11" type="ORF">MGAL_10B058231</name>
</gene>
<dbReference type="FunFam" id="1.20.1270.60:FF:000094">
    <property type="entry name" value="SLIT-ROBO Rho GTPase-activating 2 protein"/>
    <property type="match status" value="1"/>
</dbReference>
<protein>
    <submittedName>
        <fullName evidence="11">SLIT-ROBO Rho GTPase activating protein</fullName>
    </submittedName>
</protein>
<evidence type="ECO:0000259" key="10">
    <source>
        <dbReference type="PROSITE" id="PS51741"/>
    </source>
</evidence>
<evidence type="ECO:0000256" key="4">
    <source>
        <dbReference type="PROSITE-ProRule" id="PRU00192"/>
    </source>
</evidence>
<feature type="region of interest" description="Disordered" evidence="7">
    <location>
        <begin position="698"/>
        <end position="718"/>
    </location>
</feature>
<proteinExistence type="predicted"/>
<dbReference type="SMART" id="SM00326">
    <property type="entry name" value="SH3"/>
    <property type="match status" value="1"/>
</dbReference>
<feature type="domain" description="F-BAR" evidence="10">
    <location>
        <begin position="26"/>
        <end position="311"/>
    </location>
</feature>
<dbReference type="InterPro" id="IPR001452">
    <property type="entry name" value="SH3_domain"/>
</dbReference>
<feature type="region of interest" description="Disordered" evidence="7">
    <location>
        <begin position="951"/>
        <end position="1013"/>
    </location>
</feature>
<dbReference type="SMART" id="SM00055">
    <property type="entry name" value="FCH"/>
    <property type="match status" value="1"/>
</dbReference>
<evidence type="ECO:0000256" key="2">
    <source>
        <dbReference type="ARBA" id="ARBA00022468"/>
    </source>
</evidence>
<dbReference type="InterPro" id="IPR031160">
    <property type="entry name" value="F_BAR_dom"/>
</dbReference>
<dbReference type="InterPro" id="IPR051627">
    <property type="entry name" value="SLIT-ROBO_RhoGAP"/>
</dbReference>
<dbReference type="AlphaFoldDB" id="A0A8B6C944"/>
<evidence type="ECO:0000256" key="1">
    <source>
        <dbReference type="ARBA" id="ARBA00022443"/>
    </source>
</evidence>
<dbReference type="PROSITE" id="PS51741">
    <property type="entry name" value="F_BAR"/>
    <property type="match status" value="1"/>
</dbReference>
<dbReference type="SUPFAM" id="SSF50044">
    <property type="entry name" value="SH3-domain"/>
    <property type="match status" value="1"/>
</dbReference>
<dbReference type="SUPFAM" id="SSF48350">
    <property type="entry name" value="GTPase activation domain, GAP"/>
    <property type="match status" value="1"/>
</dbReference>
<dbReference type="GO" id="GO:0007165">
    <property type="term" value="P:signal transduction"/>
    <property type="evidence" value="ECO:0007669"/>
    <property type="project" value="InterPro"/>
</dbReference>
<dbReference type="FunFam" id="2.30.30.40:FF:000136">
    <property type="entry name" value="Rho GTPase activating protein 4"/>
    <property type="match status" value="1"/>
</dbReference>
<dbReference type="InterPro" id="IPR027267">
    <property type="entry name" value="AH/BAR_dom_sf"/>
</dbReference>
<accession>A0A8B6C944</accession>
<dbReference type="InterPro" id="IPR000198">
    <property type="entry name" value="RhoGAP_dom"/>
</dbReference>
<organism evidence="11 12">
    <name type="scientific">Mytilus galloprovincialis</name>
    <name type="common">Mediterranean mussel</name>
    <dbReference type="NCBI Taxonomy" id="29158"/>
    <lineage>
        <taxon>Eukaryota</taxon>
        <taxon>Metazoa</taxon>
        <taxon>Spiralia</taxon>
        <taxon>Lophotrochozoa</taxon>
        <taxon>Mollusca</taxon>
        <taxon>Bivalvia</taxon>
        <taxon>Autobranchia</taxon>
        <taxon>Pteriomorphia</taxon>
        <taxon>Mytilida</taxon>
        <taxon>Mytiloidea</taxon>
        <taxon>Mytilidae</taxon>
        <taxon>Mytilinae</taxon>
        <taxon>Mytilus</taxon>
    </lineage>
</organism>
<feature type="domain" description="Rho-GAP" evidence="9">
    <location>
        <begin position="492"/>
        <end position="678"/>
    </location>
</feature>
<keyword evidence="2" id="KW-0343">GTPase activation</keyword>
<dbReference type="PROSITE" id="PS50002">
    <property type="entry name" value="SH3"/>
    <property type="match status" value="1"/>
</dbReference>
<evidence type="ECO:0000313" key="12">
    <source>
        <dbReference type="Proteomes" id="UP000596742"/>
    </source>
</evidence>
<dbReference type="Pfam" id="PF00018">
    <property type="entry name" value="SH3_1"/>
    <property type="match status" value="1"/>
</dbReference>
<feature type="coiled-coil region" evidence="6">
    <location>
        <begin position="180"/>
        <end position="207"/>
    </location>
</feature>
<evidence type="ECO:0000259" key="9">
    <source>
        <dbReference type="PROSITE" id="PS50238"/>
    </source>
</evidence>
<feature type="compositionally biased region" description="Low complexity" evidence="7">
    <location>
        <begin position="1059"/>
        <end position="1076"/>
    </location>
</feature>
<dbReference type="Gene3D" id="1.10.555.10">
    <property type="entry name" value="Rho GTPase activation protein"/>
    <property type="match status" value="1"/>
</dbReference>
<dbReference type="Proteomes" id="UP000596742">
    <property type="component" value="Unassembled WGS sequence"/>
</dbReference>
<feature type="region of interest" description="Disordered" evidence="7">
    <location>
        <begin position="786"/>
        <end position="881"/>
    </location>
</feature>
<dbReference type="Gene3D" id="2.30.30.40">
    <property type="entry name" value="SH3 Domains"/>
    <property type="match status" value="1"/>
</dbReference>
<feature type="compositionally biased region" description="Low complexity" evidence="7">
    <location>
        <begin position="967"/>
        <end position="986"/>
    </location>
</feature>
<dbReference type="Gene3D" id="1.20.1270.60">
    <property type="entry name" value="Arfaptin homology (AH) domain/BAR domain"/>
    <property type="match status" value="1"/>
</dbReference>
<sequence length="1145" mass="129168">MTSPGDPKNFYLTRSTSLRRSKRKSTGFYGHIRNQLNEQLRCLENRLEIQVAMVQEIQEFFRRKAEVELEYSRNLEKLVKSTKLRHRQEKQKREHWSLFSTFTCWQQLLDITKKESRDHGSYGDVCNNQLAHRLGDIIDNSRRIFNRCKNVGDESHEEIMKALTELQSAMKTYHAYQSDSKSAEAKLKTVETQKAKLEQQLAGKNATSNRKLKSFNRQTEKRETKYMDNKKKALKARNDYLLGIESANASINRYFADDCSDLMDCMDFGYHNSVRCSMLVYQSCHKNLAKGHNNACEVVNKCVGDLDAQSDKQRFIELYNSAFMLPKKFEFQPYRGDEVQQVSAQKSVQDDILQRYHAIGDRLRDLRLENDEVWKTLEETEKSLNDKINIKDYDVSTFFLEENHPPKSPHEAAKRRGDRIELEGFYLEKFHRYTLSCNQIARLQAKYSAIQKALGDNLSTSSGSRPPSLPPKPKKRRIGRSQMVGQPKLFGGSLEEYIEATSMDIPLVIRSCVRAINLYGMHHQGIFRISGAQVEINEFKAEFEKGDDPLVDVDPSDINSVAGVLKLYFRELREPLFPLRLFEELICCSQLGEQQRIEKIKELLATLPRCIIIVMRYLFSFLNHLSEYSDENMMDAYNLAICFGPTLLPIPPDRDQVSFQSNVHEVVKTMIVHQEDLFSGDDGGMMYEKCILEDRDVADDTEGEQSSIHSDEEEEDDDSEIFEAISLYDFDGRTDRELSFKKGRSLLLYNKVSQDWWEGVCEGKEGLIPDKYIHIKHLPEDKRSLLDEDKMSMSSSTIRSTKSEDSKSMERSISQSVPTPKESSPSIASVSSSSSSQTSKSVESKDTSSSNDSVSFSVEVPSPAPAPATTPDDKIESSVETTETVTTVSLCNSDTTVLEDKKATEKTIAVEKITEELTADIDNALAEVVSGLHMLEMQQINDKRLSLPNVKVKQSAKHTPDLVLDLPEGSNSSPSGDGSEPDSPTSTADTFAKSNQGTLKKANSMPRTLTGDRFYTPSGQDVLLETSFMSQQPLLSTFHVKSQQGRKSAPESPRPTTESIMSMSVSSISSISSSAVPVPPVSLPTSYSPSTAHTTHQATPPPVAEKPKLPPKVKPPVMKKPNPADPHRKFSLPTSMTPDDSQPQS</sequence>
<keyword evidence="12" id="KW-1185">Reference proteome</keyword>
<dbReference type="InterPro" id="IPR001060">
    <property type="entry name" value="FCH_dom"/>
</dbReference>
<dbReference type="OrthoDB" id="5981864at2759"/>
<dbReference type="SMART" id="SM00324">
    <property type="entry name" value="RhoGAP"/>
    <property type="match status" value="1"/>
</dbReference>
<evidence type="ECO:0000259" key="8">
    <source>
        <dbReference type="PROSITE" id="PS50002"/>
    </source>
</evidence>
<dbReference type="InterPro" id="IPR008936">
    <property type="entry name" value="Rho_GTPase_activation_prot"/>
</dbReference>
<feature type="region of interest" description="Disordered" evidence="7">
    <location>
        <begin position="1038"/>
        <end position="1145"/>
    </location>
</feature>